<sequence length="419" mass="44833">VRRVVVTGMGMVTPLGCGVNHNWNELIKGSSGAGIITRFNIENFRCKVACEVPIGDGSNGTFNIESWIEKKEIKKIDDFIKYSLAASEESFKSSNLPILEGTLAFKSGCIIGSGMGGLPGIEQTSLDFAEGKKVSPFFITGRIINMPSGYISIKYNLKGPSYSTVSACASGAHAIGESFRLIQHGQAEIMVAGGTEATICPTAIEGFTSCRALSLKFNDQPEKSSRPFDDGRDGFVMAEGAGTIVLEELEHAKKRNANILCEIKGYGMSSDAFHYTLPEPSGEGAYRAMLNCIEDAKITAENINYINAHGTSTPAGDKAEVMAIDRIFKNSANKINVSSTKSQTGHLLGAAGSVEAIYSIKSIVEGILPYTINLDNPIPASNINFLQKEPMELNTENVLSNSFGFGGTNVSLIFSKFNG</sequence>
<organism evidence="9">
    <name type="scientific">marine metagenome</name>
    <dbReference type="NCBI Taxonomy" id="408172"/>
    <lineage>
        <taxon>unclassified sequences</taxon>
        <taxon>metagenomes</taxon>
        <taxon>ecological metagenomes</taxon>
    </lineage>
</organism>
<dbReference type="AlphaFoldDB" id="A0A382C788"/>
<keyword evidence="3" id="KW-0808">Transferase</keyword>
<keyword evidence="2" id="KW-0444">Lipid biosynthesis</keyword>
<dbReference type="Pfam" id="PF00109">
    <property type="entry name" value="ketoacyl-synt"/>
    <property type="match status" value="1"/>
</dbReference>
<keyword evidence="7" id="KW-0012">Acyltransferase</keyword>
<dbReference type="InterPro" id="IPR000794">
    <property type="entry name" value="Beta-ketoacyl_synthase"/>
</dbReference>
<dbReference type="PROSITE" id="PS52004">
    <property type="entry name" value="KS3_2"/>
    <property type="match status" value="1"/>
</dbReference>
<name>A0A382C788_9ZZZZ</name>
<dbReference type="InterPro" id="IPR014030">
    <property type="entry name" value="Ketoacyl_synth_N"/>
</dbReference>
<feature type="non-terminal residue" evidence="9">
    <location>
        <position position="1"/>
    </location>
</feature>
<dbReference type="InterPro" id="IPR018201">
    <property type="entry name" value="Ketoacyl_synth_AS"/>
</dbReference>
<dbReference type="Pfam" id="PF02801">
    <property type="entry name" value="Ketoacyl-synt_C"/>
    <property type="match status" value="1"/>
</dbReference>
<dbReference type="NCBIfam" id="TIGR03150">
    <property type="entry name" value="fabF"/>
    <property type="match status" value="1"/>
</dbReference>
<dbReference type="EMBL" id="UINC01032879">
    <property type="protein sequence ID" value="SVB21257.1"/>
    <property type="molecule type" value="Genomic_DNA"/>
</dbReference>
<dbReference type="InterPro" id="IPR014031">
    <property type="entry name" value="Ketoacyl_synth_C"/>
</dbReference>
<dbReference type="GO" id="GO:0005829">
    <property type="term" value="C:cytosol"/>
    <property type="evidence" value="ECO:0007669"/>
    <property type="project" value="TreeGrafter"/>
</dbReference>
<dbReference type="PANTHER" id="PTHR11712">
    <property type="entry name" value="POLYKETIDE SYNTHASE-RELATED"/>
    <property type="match status" value="1"/>
</dbReference>
<evidence type="ECO:0000313" key="9">
    <source>
        <dbReference type="EMBL" id="SVB21257.1"/>
    </source>
</evidence>
<dbReference type="FunFam" id="3.40.47.10:FF:000009">
    <property type="entry name" value="3-oxoacyl-[acyl-carrier-protein] synthase 2"/>
    <property type="match status" value="1"/>
</dbReference>
<dbReference type="GO" id="GO:0006633">
    <property type="term" value="P:fatty acid biosynthetic process"/>
    <property type="evidence" value="ECO:0007669"/>
    <property type="project" value="UniProtKB-KW"/>
</dbReference>
<evidence type="ECO:0000256" key="5">
    <source>
        <dbReference type="ARBA" id="ARBA00023098"/>
    </source>
</evidence>
<evidence type="ECO:0000256" key="1">
    <source>
        <dbReference type="ARBA" id="ARBA00008467"/>
    </source>
</evidence>
<evidence type="ECO:0000256" key="6">
    <source>
        <dbReference type="ARBA" id="ARBA00023160"/>
    </source>
</evidence>
<dbReference type="InterPro" id="IPR017568">
    <property type="entry name" value="3-oxoacyl-ACP_synth-2"/>
</dbReference>
<evidence type="ECO:0000256" key="4">
    <source>
        <dbReference type="ARBA" id="ARBA00022832"/>
    </source>
</evidence>
<dbReference type="Gene3D" id="3.40.47.10">
    <property type="match status" value="1"/>
</dbReference>
<comment type="similarity">
    <text evidence="1">Belongs to the thiolase-like superfamily. Beta-ketoacyl-ACP synthases family.</text>
</comment>
<evidence type="ECO:0000256" key="3">
    <source>
        <dbReference type="ARBA" id="ARBA00022679"/>
    </source>
</evidence>
<dbReference type="InterPro" id="IPR020841">
    <property type="entry name" value="PKS_Beta-ketoAc_synthase_dom"/>
</dbReference>
<accession>A0A382C788</accession>
<dbReference type="PANTHER" id="PTHR11712:SF336">
    <property type="entry name" value="3-OXOACYL-[ACYL-CARRIER-PROTEIN] SYNTHASE, MITOCHONDRIAL"/>
    <property type="match status" value="1"/>
</dbReference>
<dbReference type="GO" id="GO:0004315">
    <property type="term" value="F:3-oxoacyl-[acyl-carrier-protein] synthase activity"/>
    <property type="evidence" value="ECO:0007669"/>
    <property type="project" value="InterPro"/>
</dbReference>
<dbReference type="InterPro" id="IPR016039">
    <property type="entry name" value="Thiolase-like"/>
</dbReference>
<dbReference type="SUPFAM" id="SSF53901">
    <property type="entry name" value="Thiolase-like"/>
    <property type="match status" value="2"/>
</dbReference>
<dbReference type="PIRSF" id="PIRSF000447">
    <property type="entry name" value="KAS_II"/>
    <property type="match status" value="1"/>
</dbReference>
<dbReference type="CDD" id="cd00834">
    <property type="entry name" value="KAS_I_II"/>
    <property type="match status" value="1"/>
</dbReference>
<feature type="domain" description="Ketosynthase family 3 (KS3)" evidence="8">
    <location>
        <begin position="1"/>
        <end position="416"/>
    </location>
</feature>
<evidence type="ECO:0000256" key="2">
    <source>
        <dbReference type="ARBA" id="ARBA00022516"/>
    </source>
</evidence>
<dbReference type="NCBIfam" id="NF005589">
    <property type="entry name" value="PRK07314.1"/>
    <property type="match status" value="1"/>
</dbReference>
<proteinExistence type="inferred from homology"/>
<keyword evidence="4" id="KW-0276">Fatty acid metabolism</keyword>
<dbReference type="SMART" id="SM00825">
    <property type="entry name" value="PKS_KS"/>
    <property type="match status" value="1"/>
</dbReference>
<keyword evidence="6" id="KW-0275">Fatty acid biosynthesis</keyword>
<gene>
    <name evidence="9" type="ORF">METZ01_LOCUS174111</name>
</gene>
<reference evidence="9" key="1">
    <citation type="submission" date="2018-05" db="EMBL/GenBank/DDBJ databases">
        <authorList>
            <person name="Lanie J.A."/>
            <person name="Ng W.-L."/>
            <person name="Kazmierczak K.M."/>
            <person name="Andrzejewski T.M."/>
            <person name="Davidsen T.M."/>
            <person name="Wayne K.J."/>
            <person name="Tettelin H."/>
            <person name="Glass J.I."/>
            <person name="Rusch D."/>
            <person name="Podicherti R."/>
            <person name="Tsui H.-C.T."/>
            <person name="Winkler M.E."/>
        </authorList>
    </citation>
    <scope>NUCLEOTIDE SEQUENCE</scope>
</reference>
<protein>
    <recommendedName>
        <fullName evidence="8">Ketosynthase family 3 (KS3) domain-containing protein</fullName>
    </recommendedName>
</protein>
<evidence type="ECO:0000259" key="8">
    <source>
        <dbReference type="PROSITE" id="PS52004"/>
    </source>
</evidence>
<evidence type="ECO:0000256" key="7">
    <source>
        <dbReference type="ARBA" id="ARBA00023315"/>
    </source>
</evidence>
<dbReference type="PROSITE" id="PS00606">
    <property type="entry name" value="KS3_1"/>
    <property type="match status" value="1"/>
</dbReference>
<keyword evidence="5" id="KW-0443">Lipid metabolism</keyword>